<evidence type="ECO:0000259" key="2">
    <source>
        <dbReference type="Pfam" id="PF26618"/>
    </source>
</evidence>
<dbReference type="RefSeq" id="WP_207691903.1">
    <property type="nucleotide sequence ID" value="NZ_CP061799.1"/>
</dbReference>
<dbReference type="EMBL" id="CP061799">
    <property type="protein sequence ID" value="QTA80235.1"/>
    <property type="molecule type" value="Genomic_DNA"/>
</dbReference>
<reference evidence="3" key="1">
    <citation type="journal article" date="2021" name="Microb. Physiol.">
        <title>Proteogenomic Insights into the Physiology of Marine, Sulfate-Reducing, Filamentous Desulfonema limicola and Desulfonema magnum.</title>
        <authorList>
            <person name="Schnaars V."/>
            <person name="Wohlbrand L."/>
            <person name="Scheve S."/>
            <person name="Hinrichs C."/>
            <person name="Reinhardt R."/>
            <person name="Rabus R."/>
        </authorList>
    </citation>
    <scope>NUCLEOTIDE SEQUENCE</scope>
    <source>
        <strain evidence="3">5ac10</strain>
    </source>
</reference>
<dbReference type="KEGG" id="dli:dnl_25310"/>
<dbReference type="Pfam" id="PF26618">
    <property type="entry name" value="DUF8196"/>
    <property type="match status" value="1"/>
</dbReference>
<dbReference type="PANTHER" id="PTHR38753">
    <property type="entry name" value="SLR1441 PROTEIN"/>
    <property type="match status" value="1"/>
</dbReference>
<dbReference type="Proteomes" id="UP000663720">
    <property type="component" value="Chromosome"/>
</dbReference>
<organism evidence="3 4">
    <name type="scientific">Desulfonema limicola</name>
    <dbReference type="NCBI Taxonomy" id="45656"/>
    <lineage>
        <taxon>Bacteria</taxon>
        <taxon>Pseudomonadati</taxon>
        <taxon>Thermodesulfobacteriota</taxon>
        <taxon>Desulfobacteria</taxon>
        <taxon>Desulfobacterales</taxon>
        <taxon>Desulfococcaceae</taxon>
        <taxon>Desulfonema</taxon>
    </lineage>
</organism>
<feature type="domain" description="DUF8196" evidence="2">
    <location>
        <begin position="109"/>
        <end position="189"/>
    </location>
</feature>
<evidence type="ECO:0000313" key="4">
    <source>
        <dbReference type="Proteomes" id="UP000663720"/>
    </source>
</evidence>
<protein>
    <recommendedName>
        <fullName evidence="2">DUF8196 domain-containing protein</fullName>
    </recommendedName>
</protein>
<dbReference type="PANTHER" id="PTHR38753:SF1">
    <property type="entry name" value="SLR1441 PROTEIN"/>
    <property type="match status" value="1"/>
</dbReference>
<keyword evidence="1" id="KW-0175">Coiled coil</keyword>
<gene>
    <name evidence="3" type="ORF">dnl_25310</name>
</gene>
<evidence type="ECO:0000256" key="1">
    <source>
        <dbReference type="SAM" id="Coils"/>
    </source>
</evidence>
<proteinExistence type="predicted"/>
<sequence length="203" mass="23493">MIALKKQMDALESRTDSLESVLGHFIVSTNSVLLRLERSLEKYKEEGRRERESMNKKWGDLANKMGTLVEDIAIPNIPVIAAKYFNIEDFDVLAPRIKKKSSKDNSRIKEFDVIAVSRDYIIINETKSKFRMSEITAFQETIKELFDFFPEYASKKIIPVFCTLYISPHDADYLSKNKIFAMCIKGEIMDIVNFDKIMPETKS</sequence>
<dbReference type="AlphaFoldDB" id="A0A975GGE5"/>
<keyword evidence="4" id="KW-1185">Reference proteome</keyword>
<feature type="coiled-coil region" evidence="1">
    <location>
        <begin position="1"/>
        <end position="53"/>
    </location>
</feature>
<name>A0A975GGE5_9BACT</name>
<accession>A0A975GGE5</accession>
<dbReference type="InterPro" id="IPR058509">
    <property type="entry name" value="DUF8196"/>
</dbReference>
<evidence type="ECO:0000313" key="3">
    <source>
        <dbReference type="EMBL" id="QTA80235.1"/>
    </source>
</evidence>